<feature type="transmembrane region" description="Helical" evidence="1">
    <location>
        <begin position="138"/>
        <end position="156"/>
    </location>
</feature>
<feature type="transmembrane region" description="Helical" evidence="1">
    <location>
        <begin position="191"/>
        <end position="209"/>
    </location>
</feature>
<feature type="transmembrane region" description="Helical" evidence="1">
    <location>
        <begin position="168"/>
        <end position="185"/>
    </location>
</feature>
<organism evidence="2 3">
    <name type="scientific">Stutzerimonas stutzeri KOS6</name>
    <dbReference type="NCBI Taxonomy" id="1218352"/>
    <lineage>
        <taxon>Bacteria</taxon>
        <taxon>Pseudomonadati</taxon>
        <taxon>Pseudomonadota</taxon>
        <taxon>Gammaproteobacteria</taxon>
        <taxon>Pseudomonadales</taxon>
        <taxon>Pseudomonadaceae</taxon>
        <taxon>Stutzerimonas</taxon>
    </lineage>
</organism>
<evidence type="ECO:0000256" key="1">
    <source>
        <dbReference type="SAM" id="Phobius"/>
    </source>
</evidence>
<feature type="transmembrane region" description="Helical" evidence="1">
    <location>
        <begin position="221"/>
        <end position="237"/>
    </location>
</feature>
<dbReference type="EMBL" id="AMCZ02000028">
    <property type="protein sequence ID" value="EWC39906.1"/>
    <property type="molecule type" value="Genomic_DNA"/>
</dbReference>
<accession>A0A061JK77</accession>
<sequence>MLTLIAALVLTATHLLAGKLHELHRLPRSRWLSAAGGVAVAYVFVHLLPELARGQQVMEDSGLHPLRYLEHHAYLLALIGLACFYGLERLIKSHRSEHPDEAPSHASVFWLHIAAFAGYNALIGYVLANRDPGRALELIWYTVAMSLHFMGNDVALQHDHQQLFARRGRWILATATLVGWGFGTIAELSDLGVSAVTAFIAGAVILNVLKEELPSERNSRFGAFLLGALGYSFLLLLA</sequence>
<dbReference type="AlphaFoldDB" id="A0A061JK77"/>
<feature type="transmembrane region" description="Helical" evidence="1">
    <location>
        <begin position="71"/>
        <end position="87"/>
    </location>
</feature>
<name>A0A061JK77_STUST</name>
<proteinExistence type="predicted"/>
<keyword evidence="1" id="KW-0812">Transmembrane</keyword>
<protein>
    <submittedName>
        <fullName evidence="2">Membrane protein</fullName>
    </submittedName>
</protein>
<dbReference type="OrthoDB" id="21325at2"/>
<evidence type="ECO:0000313" key="3">
    <source>
        <dbReference type="Proteomes" id="UP000026923"/>
    </source>
</evidence>
<evidence type="ECO:0000313" key="2">
    <source>
        <dbReference type="EMBL" id="EWC39906.1"/>
    </source>
</evidence>
<keyword evidence="1" id="KW-1133">Transmembrane helix</keyword>
<keyword evidence="1" id="KW-0472">Membrane</keyword>
<reference evidence="2 3" key="1">
    <citation type="journal article" date="2013" name="Genome Announc.">
        <title>Draft Genome of the Nitrogen-Fixing Bacterium Pseudomonas stutzeri Strain KOS6 Isolated from Industrial Hydrocarbon Sludge.</title>
        <authorList>
            <person name="Grigoryeva T.V."/>
            <person name="Laikov A.V."/>
            <person name="Naumova R.P."/>
            <person name="Manolov A.I."/>
            <person name="Larin A.K."/>
            <person name="Karpova I.Y."/>
            <person name="Semashko T.A."/>
            <person name="Alexeev D.G."/>
            <person name="Kostryukova E.S."/>
            <person name="Muller R."/>
            <person name="Govorun V.M."/>
        </authorList>
    </citation>
    <scope>NUCLEOTIDE SEQUENCE [LARGE SCALE GENOMIC DNA]</scope>
    <source>
        <strain evidence="2 3">KOS6</strain>
    </source>
</reference>
<gene>
    <name evidence="2" type="ORF">B597_017750</name>
</gene>
<dbReference type="eggNOG" id="ENOG502Z7VW">
    <property type="taxonomic scope" value="Bacteria"/>
</dbReference>
<dbReference type="RefSeq" id="WP_003296394.1">
    <property type="nucleotide sequence ID" value="NZ_KK020676.1"/>
</dbReference>
<dbReference type="HOGENOM" id="CLU_078139_1_0_6"/>
<feature type="transmembrane region" description="Helical" evidence="1">
    <location>
        <begin position="108"/>
        <end position="126"/>
    </location>
</feature>
<dbReference type="Proteomes" id="UP000026923">
    <property type="component" value="Unassembled WGS sequence"/>
</dbReference>
<comment type="caution">
    <text evidence="2">The sequence shown here is derived from an EMBL/GenBank/DDBJ whole genome shotgun (WGS) entry which is preliminary data.</text>
</comment>